<feature type="domain" description="GIY-YIG" evidence="1">
    <location>
        <begin position="282"/>
        <end position="370"/>
    </location>
</feature>
<reference evidence="2 3" key="1">
    <citation type="submission" date="2015-01" db="EMBL/GenBank/DDBJ databases">
        <title>Genome sequences of high lactate-tolerant strain Salinicoccus roseus W12 with industrial interest.</title>
        <authorList>
            <person name="Wang H."/>
            <person name="Yu B."/>
        </authorList>
    </citation>
    <scope>NUCLEOTIDE SEQUENCE [LARGE SCALE GENOMIC DNA]</scope>
    <source>
        <strain evidence="2 3">W12</strain>
    </source>
</reference>
<comment type="caution">
    <text evidence="2">The sequence shown here is derived from an EMBL/GenBank/DDBJ whole genome shotgun (WGS) entry which is preliminary data.</text>
</comment>
<dbReference type="InterPro" id="IPR000305">
    <property type="entry name" value="GIY-YIG_endonuc"/>
</dbReference>
<organism evidence="2 3">
    <name type="scientific">Salinicoccus roseus</name>
    <dbReference type="NCBI Taxonomy" id="45670"/>
    <lineage>
        <taxon>Bacteria</taxon>
        <taxon>Bacillati</taxon>
        <taxon>Bacillota</taxon>
        <taxon>Bacilli</taxon>
        <taxon>Bacillales</taxon>
        <taxon>Staphylococcaceae</taxon>
        <taxon>Salinicoccus</taxon>
    </lineage>
</organism>
<dbReference type="AlphaFoldDB" id="A0A0C2HJL7"/>
<gene>
    <name evidence="2" type="ORF">SN16_11820</name>
</gene>
<protein>
    <recommendedName>
        <fullName evidence="1">GIY-YIG domain-containing protein</fullName>
    </recommendedName>
</protein>
<dbReference type="OrthoDB" id="2389812at2"/>
<dbReference type="PROSITE" id="PS50164">
    <property type="entry name" value="GIY_YIG"/>
    <property type="match status" value="1"/>
</dbReference>
<dbReference type="EMBL" id="JXII01000010">
    <property type="protein sequence ID" value="KIH69771.1"/>
    <property type="molecule type" value="Genomic_DNA"/>
</dbReference>
<sequence>MRKVKMSLDIGKEHNNLFLESNEEIRSIYHINGFMSEDGFVDSFESDAKELNTLENERIALDSITKIDLDYMLEFHIFAFGEKEVGVYQFKSNKLRNLHKLRDKVYEIPCEKSYSIDNSKIAAILADHFYSIITHEENLFPFPEKILYNFLFQKQEKLYRNNIFSYYDFIDEVNAFKEKYKVQFEQSEGTEIILSSLCVMRKYLNIEWIEIYRLLERENDMPKPDLRNFIANIDEELMSVWDKVEFGSIKVEIEEEQGVKKVNMKKLLDDIKKVFGVENRADVKGIYLIYSNDELFYVGESKKGIYSRLRRHFSKEEKSKNGEGPKRYSFFKDLLEGELRIDILRMEEGLEYRKLLEEIITLSERPKYKQSIDIDYVVPVDHEEGTEEDEDK</sequence>
<evidence type="ECO:0000259" key="1">
    <source>
        <dbReference type="PROSITE" id="PS50164"/>
    </source>
</evidence>
<accession>A0A0C2HJL7</accession>
<dbReference type="Proteomes" id="UP000031546">
    <property type="component" value="Unassembled WGS sequence"/>
</dbReference>
<dbReference type="STRING" id="45670.SN16_11820"/>
<proteinExistence type="predicted"/>
<evidence type="ECO:0000313" key="3">
    <source>
        <dbReference type="Proteomes" id="UP000031546"/>
    </source>
</evidence>
<evidence type="ECO:0000313" key="2">
    <source>
        <dbReference type="EMBL" id="KIH69771.1"/>
    </source>
</evidence>
<name>A0A0C2HJL7_9STAP</name>
<dbReference type="Pfam" id="PF01541">
    <property type="entry name" value="GIY-YIG"/>
    <property type="match status" value="1"/>
</dbReference>